<dbReference type="InterPro" id="IPR001763">
    <property type="entry name" value="Rhodanese-like_dom"/>
</dbReference>
<keyword evidence="5" id="KW-1185">Reference proteome</keyword>
<dbReference type="AlphaFoldDB" id="A0A931AC88"/>
<dbReference type="SMART" id="SM00450">
    <property type="entry name" value="RHOD"/>
    <property type="match status" value="2"/>
</dbReference>
<evidence type="ECO:0000256" key="1">
    <source>
        <dbReference type="ARBA" id="ARBA00022679"/>
    </source>
</evidence>
<dbReference type="PANTHER" id="PTHR11364:SF27">
    <property type="entry name" value="SULFURTRANSFERASE"/>
    <property type="match status" value="1"/>
</dbReference>
<dbReference type="GO" id="GO:0004792">
    <property type="term" value="F:thiosulfate-cyanide sulfurtransferase activity"/>
    <property type="evidence" value="ECO:0007669"/>
    <property type="project" value="TreeGrafter"/>
</dbReference>
<dbReference type="Pfam" id="PF00581">
    <property type="entry name" value="Rhodanese"/>
    <property type="match status" value="2"/>
</dbReference>
<dbReference type="InterPro" id="IPR045078">
    <property type="entry name" value="TST/MPST-like"/>
</dbReference>
<organism evidence="4 5">
    <name type="scientific">Nonomuraea cypriaca</name>
    <dbReference type="NCBI Taxonomy" id="1187855"/>
    <lineage>
        <taxon>Bacteria</taxon>
        <taxon>Bacillati</taxon>
        <taxon>Actinomycetota</taxon>
        <taxon>Actinomycetes</taxon>
        <taxon>Streptosporangiales</taxon>
        <taxon>Streptosporangiaceae</taxon>
        <taxon>Nonomuraea</taxon>
    </lineage>
</organism>
<dbReference type="InterPro" id="IPR036873">
    <property type="entry name" value="Rhodanese-like_dom_sf"/>
</dbReference>
<accession>A0A931AC88</accession>
<evidence type="ECO:0000313" key="4">
    <source>
        <dbReference type="EMBL" id="MBF8187893.1"/>
    </source>
</evidence>
<evidence type="ECO:0000313" key="5">
    <source>
        <dbReference type="Proteomes" id="UP000605361"/>
    </source>
</evidence>
<comment type="caution">
    <text evidence="4">The sequence shown here is derived from an EMBL/GenBank/DDBJ whole genome shotgun (WGS) entry which is preliminary data.</text>
</comment>
<feature type="domain" description="Rhodanese" evidence="3">
    <location>
        <begin position="158"/>
        <end position="269"/>
    </location>
</feature>
<proteinExistence type="predicted"/>
<dbReference type="Proteomes" id="UP000605361">
    <property type="component" value="Unassembled WGS sequence"/>
</dbReference>
<keyword evidence="1" id="KW-0808">Transferase</keyword>
<name>A0A931AC88_9ACTN</name>
<dbReference type="Gene3D" id="3.40.250.10">
    <property type="entry name" value="Rhodanese-like domain"/>
    <property type="match status" value="2"/>
</dbReference>
<dbReference type="CDD" id="cd01449">
    <property type="entry name" value="TST_Repeat_2"/>
    <property type="match status" value="1"/>
</dbReference>
<dbReference type="PANTHER" id="PTHR11364">
    <property type="entry name" value="THIOSULFATE SULFERTANSFERASE"/>
    <property type="match status" value="1"/>
</dbReference>
<gene>
    <name evidence="4" type="ORF">ITP53_19560</name>
</gene>
<dbReference type="PROSITE" id="PS50206">
    <property type="entry name" value="RHODANESE_3"/>
    <property type="match status" value="2"/>
</dbReference>
<dbReference type="RefSeq" id="WP_195896850.1">
    <property type="nucleotide sequence ID" value="NZ_JADOGI010000054.1"/>
</dbReference>
<keyword evidence="2" id="KW-0677">Repeat</keyword>
<sequence>MKGLLISPDGLAALDGATVLDIRWRLGGPPGVGLYREGHIPGAVFCDVDADLAAPPGAGGRHPLPGADAFQRAMRRLGVSDGRPVVVYDDAGSTVAARAWWALRYFGHQDVRVLDGGLPAWIAAGLPIIKEEPGVAEGDFTARPGGMPMLTADEAAVLATDGVLLDARAAERYRGEVEPVDPVAGHVPGAVSAPTTENVGPDGRFLDSAALRARFAGLGVGEGVPAGAYCGSGVTAAHEVLAMELAGLPAALYVGSWSNWVADPARPVATG</sequence>
<evidence type="ECO:0000256" key="2">
    <source>
        <dbReference type="ARBA" id="ARBA00022737"/>
    </source>
</evidence>
<dbReference type="EMBL" id="JADOGI010000054">
    <property type="protein sequence ID" value="MBF8187893.1"/>
    <property type="molecule type" value="Genomic_DNA"/>
</dbReference>
<reference evidence="4" key="1">
    <citation type="submission" date="2020-11" db="EMBL/GenBank/DDBJ databases">
        <title>Whole-genome analyses of Nonomuraea sp. K274.</title>
        <authorList>
            <person name="Veyisoglu A."/>
        </authorList>
    </citation>
    <scope>NUCLEOTIDE SEQUENCE</scope>
    <source>
        <strain evidence="4">K274</strain>
    </source>
</reference>
<dbReference type="SUPFAM" id="SSF52821">
    <property type="entry name" value="Rhodanese/Cell cycle control phosphatase"/>
    <property type="match status" value="2"/>
</dbReference>
<evidence type="ECO:0000259" key="3">
    <source>
        <dbReference type="PROSITE" id="PS50206"/>
    </source>
</evidence>
<dbReference type="CDD" id="cd01448">
    <property type="entry name" value="TST_Repeat_1"/>
    <property type="match status" value="1"/>
</dbReference>
<feature type="domain" description="Rhodanese" evidence="3">
    <location>
        <begin position="13"/>
        <end position="130"/>
    </location>
</feature>
<protein>
    <submittedName>
        <fullName evidence="4">Sulfurtransferase</fullName>
    </submittedName>
</protein>